<dbReference type="Proteomes" id="UP000289340">
    <property type="component" value="Chromosome 4"/>
</dbReference>
<keyword evidence="3" id="KW-0808">Transferase</keyword>
<reference evidence="3 4" key="1">
    <citation type="submission" date="2018-09" db="EMBL/GenBank/DDBJ databases">
        <title>A high-quality reference genome of wild soybean provides a powerful tool to mine soybean genomes.</title>
        <authorList>
            <person name="Xie M."/>
            <person name="Chung C.Y.L."/>
            <person name="Li M.-W."/>
            <person name="Wong F.-L."/>
            <person name="Chan T.-F."/>
            <person name="Lam H.-M."/>
        </authorList>
    </citation>
    <scope>NUCLEOTIDE SEQUENCE [LARGE SCALE GENOMIC DNA]</scope>
    <source>
        <strain evidence="4">cv. W05</strain>
        <tissue evidence="3">Hypocotyl of etiolated seedlings</tissue>
    </source>
</reference>
<organism evidence="3 4">
    <name type="scientific">Glycine soja</name>
    <name type="common">Wild soybean</name>
    <dbReference type="NCBI Taxonomy" id="3848"/>
    <lineage>
        <taxon>Eukaryota</taxon>
        <taxon>Viridiplantae</taxon>
        <taxon>Streptophyta</taxon>
        <taxon>Embryophyta</taxon>
        <taxon>Tracheophyta</taxon>
        <taxon>Spermatophyta</taxon>
        <taxon>Magnoliopsida</taxon>
        <taxon>eudicotyledons</taxon>
        <taxon>Gunneridae</taxon>
        <taxon>Pentapetalae</taxon>
        <taxon>rosids</taxon>
        <taxon>fabids</taxon>
        <taxon>Fabales</taxon>
        <taxon>Fabaceae</taxon>
        <taxon>Papilionoideae</taxon>
        <taxon>50 kb inversion clade</taxon>
        <taxon>NPAAA clade</taxon>
        <taxon>indigoferoid/millettioid clade</taxon>
        <taxon>Phaseoleae</taxon>
        <taxon>Glycine</taxon>
        <taxon>Glycine subgen. Soja</taxon>
    </lineage>
</organism>
<keyword evidence="3" id="KW-0418">Kinase</keyword>
<keyword evidence="4" id="KW-1185">Reference proteome</keyword>
<dbReference type="InterPro" id="IPR056888">
    <property type="entry name" value="NET2A-D/KIP1-like_dom"/>
</dbReference>
<evidence type="ECO:0000313" key="4">
    <source>
        <dbReference type="Proteomes" id="UP000289340"/>
    </source>
</evidence>
<evidence type="ECO:0000259" key="2">
    <source>
        <dbReference type="Pfam" id="PF25014"/>
    </source>
</evidence>
<evidence type="ECO:0000313" key="3">
    <source>
        <dbReference type="EMBL" id="RZC16330.1"/>
    </source>
</evidence>
<dbReference type="PANTHER" id="PTHR31631:SF3">
    <property type="entry name" value="PROTEIN NETWORKED 2B"/>
    <property type="match status" value="1"/>
</dbReference>
<keyword evidence="1" id="KW-0175">Coiled coil</keyword>
<accession>A0A445KZH5</accession>
<sequence>MGMLREKIKQNLEEYSSNSLTVNEMVECIHELVNKVCTLESAVSSRNRMVKRLKSEIDGLQTNLKKLEEDREMLIEGSEVTNKKLMELEEELQRVKMFNQSVRTQDDTLQTHFTEASCNLEHFFGKLNNMKPDEEEENLVLYKKKRTTSDDKSGGNLKSMMITCLLITQMSRQ</sequence>
<dbReference type="EMBL" id="QZWG01000004">
    <property type="protein sequence ID" value="RZC16330.1"/>
    <property type="molecule type" value="Genomic_DNA"/>
</dbReference>
<proteinExistence type="predicted"/>
<feature type="domain" description="NET2A-D/KIP1-like alpha-helical" evidence="2">
    <location>
        <begin position="3"/>
        <end position="130"/>
    </location>
</feature>
<gene>
    <name evidence="3" type="ORF">D0Y65_009545</name>
</gene>
<protein>
    <submittedName>
        <fullName evidence="3">Kinase-interacting protein 1</fullName>
    </submittedName>
</protein>
<dbReference type="AlphaFoldDB" id="A0A445KZH5"/>
<dbReference type="GO" id="GO:0016301">
    <property type="term" value="F:kinase activity"/>
    <property type="evidence" value="ECO:0007669"/>
    <property type="project" value="UniProtKB-KW"/>
</dbReference>
<evidence type="ECO:0000256" key="1">
    <source>
        <dbReference type="SAM" id="Coils"/>
    </source>
</evidence>
<comment type="caution">
    <text evidence="3">The sequence shown here is derived from an EMBL/GenBank/DDBJ whole genome shotgun (WGS) entry which is preliminary data.</text>
</comment>
<feature type="coiled-coil region" evidence="1">
    <location>
        <begin position="50"/>
        <end position="77"/>
    </location>
</feature>
<dbReference type="Pfam" id="PF25014">
    <property type="entry name" value="NET2A"/>
    <property type="match status" value="1"/>
</dbReference>
<name>A0A445KZH5_GLYSO</name>
<dbReference type="PANTHER" id="PTHR31631">
    <property type="entry name" value="PROTEIN NETWORKED 2D"/>
    <property type="match status" value="1"/>
</dbReference>